<gene>
    <name evidence="1" type="ORF">AALO_G00050630</name>
</gene>
<organism evidence="1 2">
    <name type="scientific">Alosa alosa</name>
    <name type="common">allis shad</name>
    <dbReference type="NCBI Taxonomy" id="278164"/>
    <lineage>
        <taxon>Eukaryota</taxon>
        <taxon>Metazoa</taxon>
        <taxon>Chordata</taxon>
        <taxon>Craniata</taxon>
        <taxon>Vertebrata</taxon>
        <taxon>Euteleostomi</taxon>
        <taxon>Actinopterygii</taxon>
        <taxon>Neopterygii</taxon>
        <taxon>Teleostei</taxon>
        <taxon>Clupei</taxon>
        <taxon>Clupeiformes</taxon>
        <taxon>Clupeoidei</taxon>
        <taxon>Clupeidae</taxon>
        <taxon>Alosa</taxon>
    </lineage>
</organism>
<proteinExistence type="predicted"/>
<dbReference type="Proteomes" id="UP000823561">
    <property type="component" value="Chromosome 4"/>
</dbReference>
<comment type="caution">
    <text evidence="1">The sequence shown here is derived from an EMBL/GenBank/DDBJ whole genome shotgun (WGS) entry which is preliminary data.</text>
</comment>
<evidence type="ECO:0000313" key="2">
    <source>
        <dbReference type="Proteomes" id="UP000823561"/>
    </source>
</evidence>
<accession>A0AAV6H487</accession>
<keyword evidence="2" id="KW-1185">Reference proteome</keyword>
<dbReference type="EMBL" id="JADWDJ010000004">
    <property type="protein sequence ID" value="KAG5281955.1"/>
    <property type="molecule type" value="Genomic_DNA"/>
</dbReference>
<protein>
    <submittedName>
        <fullName evidence="1">Uncharacterized protein</fullName>
    </submittedName>
</protein>
<name>A0AAV6H487_9TELE</name>
<feature type="non-terminal residue" evidence="1">
    <location>
        <position position="121"/>
    </location>
</feature>
<sequence length="121" mass="13047">MDIVSAAIPDRECEVPWVALAGPGQEAAVDPPCQEQLLSLYPSDVGVEPPVNGYHTQSTGELTLSGTVTEVCPPVITQKHTHTVDTHTHTHTPSHTLPLSLSISLFLSHTHTHTNTHTHTH</sequence>
<dbReference type="AlphaFoldDB" id="A0AAV6H487"/>
<evidence type="ECO:0000313" key="1">
    <source>
        <dbReference type="EMBL" id="KAG5281955.1"/>
    </source>
</evidence>
<reference evidence="1" key="1">
    <citation type="submission" date="2020-10" db="EMBL/GenBank/DDBJ databases">
        <title>Chromosome-scale genome assembly of the Allis shad, Alosa alosa.</title>
        <authorList>
            <person name="Margot Z."/>
            <person name="Christophe K."/>
            <person name="Cabau C."/>
            <person name="Louis A."/>
            <person name="Berthelot C."/>
            <person name="Parey E."/>
            <person name="Roest Crollius H."/>
            <person name="Montfort J."/>
            <person name="Robinson-Rechavi M."/>
            <person name="Bucao C."/>
            <person name="Bouchez O."/>
            <person name="Gislard M."/>
            <person name="Lluch J."/>
            <person name="Milhes M."/>
            <person name="Lampietro C."/>
            <person name="Lopez Roques C."/>
            <person name="Donnadieu C."/>
            <person name="Braasch I."/>
            <person name="Desvignes T."/>
            <person name="Postlethwait J."/>
            <person name="Bobe J."/>
            <person name="Guiguen Y."/>
        </authorList>
    </citation>
    <scope>NUCLEOTIDE SEQUENCE</scope>
    <source>
        <strain evidence="1">M-15738</strain>
        <tissue evidence="1">Blood</tissue>
    </source>
</reference>